<feature type="non-terminal residue" evidence="2">
    <location>
        <position position="90"/>
    </location>
</feature>
<keyword evidence="3" id="KW-1185">Reference proteome</keyword>
<name>A0ABW9I783_9ACTN</name>
<proteinExistence type="predicted"/>
<dbReference type="Proteomes" id="UP001631957">
    <property type="component" value="Unassembled WGS sequence"/>
</dbReference>
<comment type="caution">
    <text evidence="2">The sequence shown here is derived from an EMBL/GenBank/DDBJ whole genome shotgun (WGS) entry which is preliminary data.</text>
</comment>
<feature type="region of interest" description="Disordered" evidence="1">
    <location>
        <begin position="70"/>
        <end position="90"/>
    </location>
</feature>
<evidence type="ECO:0000256" key="1">
    <source>
        <dbReference type="SAM" id="MobiDB-lite"/>
    </source>
</evidence>
<dbReference type="EMBL" id="JBJVNI010000232">
    <property type="protein sequence ID" value="MFM9616214.1"/>
    <property type="molecule type" value="Genomic_DNA"/>
</dbReference>
<protein>
    <submittedName>
        <fullName evidence="2">Uncharacterized protein</fullName>
    </submittedName>
</protein>
<organism evidence="2 3">
    <name type="scientific">Streptomyces niveiscabiei</name>
    <dbReference type="NCBI Taxonomy" id="164115"/>
    <lineage>
        <taxon>Bacteria</taxon>
        <taxon>Bacillati</taxon>
        <taxon>Actinomycetota</taxon>
        <taxon>Actinomycetes</taxon>
        <taxon>Kitasatosporales</taxon>
        <taxon>Streptomycetaceae</taxon>
        <taxon>Streptomyces</taxon>
    </lineage>
</organism>
<gene>
    <name evidence="2" type="ORF">ACKI18_47500</name>
</gene>
<evidence type="ECO:0000313" key="3">
    <source>
        <dbReference type="Proteomes" id="UP001631957"/>
    </source>
</evidence>
<accession>A0ABW9I783</accession>
<feature type="compositionally biased region" description="Basic and acidic residues" evidence="1">
    <location>
        <begin position="79"/>
        <end position="90"/>
    </location>
</feature>
<dbReference type="RefSeq" id="WP_409134937.1">
    <property type="nucleotide sequence ID" value="NZ_JBJVNI010000232.1"/>
</dbReference>
<reference evidence="2 3" key="1">
    <citation type="submission" date="2024-12" db="EMBL/GenBank/DDBJ databases">
        <title>Forecasting of Potato common scab and diversities of Pathogenic streptomyces spp. in china.</title>
        <authorList>
            <person name="Handique U."/>
            <person name="Wu J."/>
        </authorList>
    </citation>
    <scope>NUCLEOTIDE SEQUENCE [LARGE SCALE GENOMIC DNA]</scope>
    <source>
        <strain evidence="2 3">ZRIMU1530</strain>
    </source>
</reference>
<feature type="non-terminal residue" evidence="2">
    <location>
        <position position="1"/>
    </location>
</feature>
<evidence type="ECO:0000313" key="2">
    <source>
        <dbReference type="EMBL" id="MFM9616214.1"/>
    </source>
</evidence>
<sequence>PSEAATNLKNFLTKINAPEAIKKFEKELKVDVTGVMTDAAAKGINPVEAVIQKMSDKLKVPQAEIDKIMKKANAGPGTDKQKQDAARKQI</sequence>